<accession>A0A4R6K9Q7</accession>
<evidence type="ECO:0000313" key="4">
    <source>
        <dbReference type="Proteomes" id="UP000295388"/>
    </source>
</evidence>
<reference evidence="3 4" key="1">
    <citation type="submission" date="2019-03" db="EMBL/GenBank/DDBJ databases">
        <title>Genomic Encyclopedia of Type Strains, Phase III (KMG-III): the genomes of soil and plant-associated and newly described type strains.</title>
        <authorList>
            <person name="Whitman W."/>
        </authorList>
    </citation>
    <scope>NUCLEOTIDE SEQUENCE [LARGE SCALE GENOMIC DNA]</scope>
    <source>
        <strain evidence="3 4">VKM Ac-2527</strain>
    </source>
</reference>
<name>A0A4R6K9Q7_9ACTN</name>
<dbReference type="OrthoDB" id="3543927at2"/>
<evidence type="ECO:0000313" key="3">
    <source>
        <dbReference type="EMBL" id="TDO46423.1"/>
    </source>
</evidence>
<dbReference type="InterPro" id="IPR054384">
    <property type="entry name" value="SecDF_P1_head"/>
</dbReference>
<feature type="transmembrane region" description="Helical" evidence="1">
    <location>
        <begin position="20"/>
        <end position="45"/>
    </location>
</feature>
<dbReference type="RefSeq" id="WP_133802288.1">
    <property type="nucleotide sequence ID" value="NZ_SNWQ01000011.1"/>
</dbReference>
<gene>
    <name evidence="3" type="ORF">EV643_111276</name>
</gene>
<dbReference type="EMBL" id="SNWQ01000011">
    <property type="protein sequence ID" value="TDO46423.1"/>
    <property type="molecule type" value="Genomic_DNA"/>
</dbReference>
<comment type="caution">
    <text evidence="3">The sequence shown here is derived from an EMBL/GenBank/DDBJ whole genome shotgun (WGS) entry which is preliminary data.</text>
</comment>
<proteinExistence type="predicted"/>
<dbReference type="Proteomes" id="UP000295388">
    <property type="component" value="Unassembled WGS sequence"/>
</dbReference>
<keyword evidence="4" id="KW-1185">Reference proteome</keyword>
<evidence type="ECO:0000259" key="2">
    <source>
        <dbReference type="Pfam" id="PF22599"/>
    </source>
</evidence>
<dbReference type="Pfam" id="PF22599">
    <property type="entry name" value="SecDF_P1_head"/>
    <property type="match status" value="1"/>
</dbReference>
<protein>
    <recommendedName>
        <fullName evidence="2">SecDF P1 head subdomain domain-containing protein</fullName>
    </recommendedName>
</protein>
<dbReference type="Gene3D" id="3.30.1360.200">
    <property type="match status" value="1"/>
</dbReference>
<sequence length="196" mass="20335">MAQQTPYPPPPYQPQKQSRGPLLVLIGVLGLVLVAVLVTGAVLLLRNDNSESAGSGPATKPAIPEAVQFRRVIKTEPGVCETPSASTACGSDGSRYTLGKIELDGSHVTEVTAAAGQDTTAWYVNLSLDQEGGQLFGQLTTELAAKTPPANQLAIVVRGRVVSAPVVMSPITGGKVQISSNFSKQDAENLASEITG</sequence>
<dbReference type="AlphaFoldDB" id="A0A4R6K9Q7"/>
<evidence type="ECO:0000256" key="1">
    <source>
        <dbReference type="SAM" id="Phobius"/>
    </source>
</evidence>
<keyword evidence="1" id="KW-0472">Membrane</keyword>
<organism evidence="3 4">
    <name type="scientific">Kribbella caucasensis</name>
    <dbReference type="NCBI Taxonomy" id="2512215"/>
    <lineage>
        <taxon>Bacteria</taxon>
        <taxon>Bacillati</taxon>
        <taxon>Actinomycetota</taxon>
        <taxon>Actinomycetes</taxon>
        <taxon>Propionibacteriales</taxon>
        <taxon>Kribbellaceae</taxon>
        <taxon>Kribbella</taxon>
    </lineage>
</organism>
<keyword evidence="1" id="KW-1133">Transmembrane helix</keyword>
<feature type="domain" description="SecDF P1 head subdomain" evidence="2">
    <location>
        <begin position="92"/>
        <end position="192"/>
    </location>
</feature>
<keyword evidence="1" id="KW-0812">Transmembrane</keyword>